<dbReference type="STRING" id="883156.HMPREF9282_02114"/>
<gene>
    <name evidence="1" type="ORF">HMPREF9282_02114</name>
</gene>
<accession>K9DEV6</accession>
<reference evidence="1 2" key="1">
    <citation type="submission" date="2012-09" db="EMBL/GenBank/DDBJ databases">
        <title>The Genome Sequence of Veillonella ratti ACS-216-V-COL6B.</title>
        <authorList>
            <consortium name="The Broad Institute Genome Sequencing Platform"/>
            <person name="Earl A."/>
            <person name="Ward D."/>
            <person name="Feldgarden M."/>
            <person name="Gevers D."/>
            <person name="Saerens B."/>
            <person name="Vaneechoutte M."/>
            <person name="Walker B."/>
            <person name="Young S.K."/>
            <person name="Zeng Q."/>
            <person name="Gargeya S."/>
            <person name="Fitzgerald M."/>
            <person name="Haas B."/>
            <person name="Abouelleil A."/>
            <person name="Alvarado L."/>
            <person name="Arachchi H.M."/>
            <person name="Berlin A."/>
            <person name="Chapman S.B."/>
            <person name="Goldberg J."/>
            <person name="Griggs A."/>
            <person name="Gujja S."/>
            <person name="Hansen M."/>
            <person name="Howarth C."/>
            <person name="Imamovic A."/>
            <person name="Larimer J."/>
            <person name="McCowen C."/>
            <person name="Montmayeur A."/>
            <person name="Murphy C."/>
            <person name="Neiman D."/>
            <person name="Pearson M."/>
            <person name="Priest M."/>
            <person name="Roberts A."/>
            <person name="Saif S."/>
            <person name="Shea T."/>
            <person name="Sisk P."/>
            <person name="Sykes S."/>
            <person name="Wortman J."/>
            <person name="Nusbaum C."/>
            <person name="Birren B."/>
        </authorList>
    </citation>
    <scope>NUCLEOTIDE SEQUENCE [LARGE SCALE GENOMIC DNA]</scope>
    <source>
        <strain evidence="1 2">ACS-216-V-Col6b</strain>
    </source>
</reference>
<keyword evidence="2" id="KW-1185">Reference proteome</keyword>
<organism evidence="1 2">
    <name type="scientific">Veillonella seminalis ACS-216-V-Col6b</name>
    <dbReference type="NCBI Taxonomy" id="883156"/>
    <lineage>
        <taxon>Bacteria</taxon>
        <taxon>Bacillati</taxon>
        <taxon>Bacillota</taxon>
        <taxon>Negativicutes</taxon>
        <taxon>Veillonellales</taxon>
        <taxon>Veillonellaceae</taxon>
        <taxon>Veillonella</taxon>
    </lineage>
</organism>
<dbReference type="Proteomes" id="UP000009891">
    <property type="component" value="Unassembled WGS sequence"/>
</dbReference>
<name>K9DEV6_9FIRM</name>
<dbReference type="EMBL" id="AHAF01000023">
    <property type="protein sequence ID" value="EKU77397.1"/>
    <property type="molecule type" value="Genomic_DNA"/>
</dbReference>
<dbReference type="RefSeq" id="WP_006556998.1">
    <property type="nucleotide sequence ID" value="NZ_JH992939.1"/>
</dbReference>
<evidence type="ECO:0000313" key="2">
    <source>
        <dbReference type="Proteomes" id="UP000009891"/>
    </source>
</evidence>
<protein>
    <submittedName>
        <fullName evidence="1">Uncharacterized protein</fullName>
    </submittedName>
</protein>
<dbReference type="PATRIC" id="fig|883156.3.peg.2067"/>
<evidence type="ECO:0000313" key="1">
    <source>
        <dbReference type="EMBL" id="EKU77397.1"/>
    </source>
</evidence>
<dbReference type="HOGENOM" id="CLU_1440504_0_0_9"/>
<comment type="caution">
    <text evidence="1">The sequence shown here is derived from an EMBL/GenBank/DDBJ whole genome shotgun (WGS) entry which is preliminary data.</text>
</comment>
<sequence length="188" mass="21809">MELDKSNLMPYKESEEEVLRKKMYEKPKQQLKQTLSSIFASIKSGNTWGAFQAGFSAAYHMEFPQVPKIPQDAVEKAAIYLKELGKEPTKENIEKDVAEHQTESQPKTIQEHKLQIMERFVQDVNNATGEELKDFKTTLAKQPSLQKEWNQYTSTLIKENKLSPEHTQKLQAFNKDLKKLTQKYSNSR</sequence>
<proteinExistence type="predicted"/>
<dbReference type="AlphaFoldDB" id="K9DEV6"/>